<dbReference type="Pfam" id="PF00528">
    <property type="entry name" value="BPD_transp_1"/>
    <property type="match status" value="1"/>
</dbReference>
<dbReference type="AlphaFoldDB" id="A0A6L9MFF5"/>
<dbReference type="GO" id="GO:0006865">
    <property type="term" value="P:amino acid transport"/>
    <property type="evidence" value="ECO:0007669"/>
    <property type="project" value="TreeGrafter"/>
</dbReference>
<dbReference type="EMBL" id="JAAAMJ010000003">
    <property type="protein sequence ID" value="NDV86584.1"/>
    <property type="molecule type" value="Genomic_DNA"/>
</dbReference>
<dbReference type="PANTHER" id="PTHR30614">
    <property type="entry name" value="MEMBRANE COMPONENT OF AMINO ACID ABC TRANSPORTER"/>
    <property type="match status" value="1"/>
</dbReference>
<keyword evidence="6 8" id="KW-1133">Transmembrane helix</keyword>
<keyword evidence="11" id="KW-1185">Reference proteome</keyword>
<protein>
    <submittedName>
        <fullName evidence="10">ABC transporter permease subunit</fullName>
    </submittedName>
</protein>
<comment type="subcellular location">
    <subcellularLocation>
        <location evidence="1">Cell inner membrane</location>
        <topology evidence="1">Multi-pass membrane protein</topology>
    </subcellularLocation>
    <subcellularLocation>
        <location evidence="8">Cell membrane</location>
        <topology evidence="8">Multi-pass membrane protein</topology>
    </subcellularLocation>
</comment>
<evidence type="ECO:0000256" key="5">
    <source>
        <dbReference type="ARBA" id="ARBA00022692"/>
    </source>
</evidence>
<evidence type="ECO:0000256" key="4">
    <source>
        <dbReference type="ARBA" id="ARBA00022475"/>
    </source>
</evidence>
<feature type="transmembrane region" description="Helical" evidence="8">
    <location>
        <begin position="66"/>
        <end position="83"/>
    </location>
</feature>
<dbReference type="NCBIfam" id="TIGR01726">
    <property type="entry name" value="HEQRo_perm_3TM"/>
    <property type="match status" value="1"/>
</dbReference>
<dbReference type="InterPro" id="IPR010065">
    <property type="entry name" value="AA_ABC_transptr_permease_3TM"/>
</dbReference>
<keyword evidence="4" id="KW-1003">Cell membrane</keyword>
<dbReference type="InterPro" id="IPR000515">
    <property type="entry name" value="MetI-like"/>
</dbReference>
<organism evidence="10 11">
    <name type="scientific">Aurantimonas aggregata</name>
    <dbReference type="NCBI Taxonomy" id="2047720"/>
    <lineage>
        <taxon>Bacteria</taxon>
        <taxon>Pseudomonadati</taxon>
        <taxon>Pseudomonadota</taxon>
        <taxon>Alphaproteobacteria</taxon>
        <taxon>Hyphomicrobiales</taxon>
        <taxon>Aurantimonadaceae</taxon>
        <taxon>Aurantimonas</taxon>
    </lineage>
</organism>
<comment type="similarity">
    <text evidence="2">Belongs to the binding-protein-dependent transport system permease family. HisMQ subfamily.</text>
</comment>
<reference evidence="10 11" key="1">
    <citation type="submission" date="2020-01" db="EMBL/GenBank/DDBJ databases">
        <title>Genomes of bacteria type strains.</title>
        <authorList>
            <person name="Chen J."/>
            <person name="Zhu S."/>
            <person name="Chen J."/>
        </authorList>
    </citation>
    <scope>NUCLEOTIDE SEQUENCE [LARGE SCALE GENOMIC DNA]</scope>
    <source>
        <strain evidence="10 11">KCTC 52919</strain>
    </source>
</reference>
<feature type="domain" description="ABC transmembrane type-1" evidence="9">
    <location>
        <begin position="20"/>
        <end position="208"/>
    </location>
</feature>
<dbReference type="PANTHER" id="PTHR30614:SF35">
    <property type="entry name" value="ABC TRANSPORTER PERMEASE PROTEIN"/>
    <property type="match status" value="1"/>
</dbReference>
<sequence>MGNLNFRPLWRYEEALIEGLLNTLWLTVVAALGGLLIGTLCAVILRSDIRPLRWLVLPYIEIIRNTPPLIQIFIVFFVFPGFGIRLAPFTAAAIALALYFGAYATEIIRSGLASIPRSQIEAGQCLGISRWHVFTRVILPPALRNIYPSITSQFVLLLLGTSIASQISAEELFHTAGVIDSRTFRSFEIYALIAGIYVSLVVAFRLLFAVLGRLAFRWPTGR</sequence>
<dbReference type="GO" id="GO:0022857">
    <property type="term" value="F:transmembrane transporter activity"/>
    <property type="evidence" value="ECO:0007669"/>
    <property type="project" value="InterPro"/>
</dbReference>
<dbReference type="CDD" id="cd06261">
    <property type="entry name" value="TM_PBP2"/>
    <property type="match status" value="1"/>
</dbReference>
<evidence type="ECO:0000313" key="11">
    <source>
        <dbReference type="Proteomes" id="UP000476332"/>
    </source>
</evidence>
<feature type="transmembrane region" description="Helical" evidence="8">
    <location>
        <begin position="189"/>
        <end position="216"/>
    </location>
</feature>
<evidence type="ECO:0000256" key="2">
    <source>
        <dbReference type="ARBA" id="ARBA00010072"/>
    </source>
</evidence>
<dbReference type="PROSITE" id="PS50928">
    <property type="entry name" value="ABC_TM1"/>
    <property type="match status" value="1"/>
</dbReference>
<comment type="caution">
    <text evidence="10">The sequence shown here is derived from an EMBL/GenBank/DDBJ whole genome shotgun (WGS) entry which is preliminary data.</text>
</comment>
<dbReference type="RefSeq" id="WP_246232744.1">
    <property type="nucleotide sequence ID" value="NZ_JAAAMJ010000003.1"/>
</dbReference>
<dbReference type="GO" id="GO:0043190">
    <property type="term" value="C:ATP-binding cassette (ABC) transporter complex"/>
    <property type="evidence" value="ECO:0007669"/>
    <property type="project" value="InterPro"/>
</dbReference>
<keyword evidence="5 8" id="KW-0812">Transmembrane</keyword>
<keyword evidence="7 8" id="KW-0472">Membrane</keyword>
<evidence type="ECO:0000256" key="6">
    <source>
        <dbReference type="ARBA" id="ARBA00022989"/>
    </source>
</evidence>
<accession>A0A6L9MFF5</accession>
<feature type="transmembrane region" description="Helical" evidence="8">
    <location>
        <begin position="20"/>
        <end position="45"/>
    </location>
</feature>
<evidence type="ECO:0000256" key="1">
    <source>
        <dbReference type="ARBA" id="ARBA00004429"/>
    </source>
</evidence>
<evidence type="ECO:0000313" key="10">
    <source>
        <dbReference type="EMBL" id="NDV86584.1"/>
    </source>
</evidence>
<gene>
    <name evidence="10" type="ORF">GTW51_07710</name>
</gene>
<evidence type="ECO:0000259" key="9">
    <source>
        <dbReference type="PROSITE" id="PS50928"/>
    </source>
</evidence>
<dbReference type="InterPro" id="IPR043429">
    <property type="entry name" value="ArtM/GltK/GlnP/TcyL/YhdX-like"/>
</dbReference>
<proteinExistence type="inferred from homology"/>
<dbReference type="SUPFAM" id="SSF161098">
    <property type="entry name" value="MetI-like"/>
    <property type="match status" value="1"/>
</dbReference>
<name>A0A6L9MFF5_9HYPH</name>
<evidence type="ECO:0000256" key="8">
    <source>
        <dbReference type="RuleBase" id="RU363032"/>
    </source>
</evidence>
<evidence type="ECO:0000256" key="7">
    <source>
        <dbReference type="ARBA" id="ARBA00023136"/>
    </source>
</evidence>
<dbReference type="InterPro" id="IPR035906">
    <property type="entry name" value="MetI-like_sf"/>
</dbReference>
<evidence type="ECO:0000256" key="3">
    <source>
        <dbReference type="ARBA" id="ARBA00022448"/>
    </source>
</evidence>
<keyword evidence="3 8" id="KW-0813">Transport</keyword>
<dbReference type="Proteomes" id="UP000476332">
    <property type="component" value="Unassembled WGS sequence"/>
</dbReference>
<dbReference type="Gene3D" id="1.10.3720.10">
    <property type="entry name" value="MetI-like"/>
    <property type="match status" value="1"/>
</dbReference>